<evidence type="ECO:0000256" key="1">
    <source>
        <dbReference type="SAM" id="MobiDB-lite"/>
    </source>
</evidence>
<sequence>MVSGLERIMQFKQFYILPFTPRPPGHARRWSAAPAGPGWRGRARRRGGLPIPATAGGPGGRGGAAEEEDAAGLGVDRAVEGELRARYARTRGPRWGRTWRATGQGSRRCRPRCPSRSSATAQEASGHCTIWRLRRT</sequence>
<protein>
    <submittedName>
        <fullName evidence="2">Uncharacterized protein</fullName>
    </submittedName>
</protein>
<dbReference type="EMBL" id="GBRH01249076">
    <property type="protein sequence ID" value="JAD48819.1"/>
    <property type="molecule type" value="Transcribed_RNA"/>
</dbReference>
<dbReference type="AlphaFoldDB" id="A0A0A9AAU3"/>
<reference evidence="2" key="1">
    <citation type="submission" date="2014-09" db="EMBL/GenBank/DDBJ databases">
        <authorList>
            <person name="Magalhaes I.L.F."/>
            <person name="Oliveira U."/>
            <person name="Santos F.R."/>
            <person name="Vidigal T.H.D.A."/>
            <person name="Brescovit A.D."/>
            <person name="Santos A.J."/>
        </authorList>
    </citation>
    <scope>NUCLEOTIDE SEQUENCE</scope>
    <source>
        <tissue evidence="2">Shoot tissue taken approximately 20 cm above the soil surface</tissue>
    </source>
</reference>
<feature type="region of interest" description="Disordered" evidence="1">
    <location>
        <begin position="96"/>
        <end position="123"/>
    </location>
</feature>
<accession>A0A0A9AAU3</accession>
<feature type="region of interest" description="Disordered" evidence="1">
    <location>
        <begin position="25"/>
        <end position="73"/>
    </location>
</feature>
<evidence type="ECO:0000313" key="2">
    <source>
        <dbReference type="EMBL" id="JAD48819.1"/>
    </source>
</evidence>
<reference evidence="2" key="2">
    <citation type="journal article" date="2015" name="Data Brief">
        <title>Shoot transcriptome of the giant reed, Arundo donax.</title>
        <authorList>
            <person name="Barrero R.A."/>
            <person name="Guerrero F.D."/>
            <person name="Moolhuijzen P."/>
            <person name="Goolsby J.A."/>
            <person name="Tidwell J."/>
            <person name="Bellgard S.E."/>
            <person name="Bellgard M.I."/>
        </authorList>
    </citation>
    <scope>NUCLEOTIDE SEQUENCE</scope>
    <source>
        <tissue evidence="2">Shoot tissue taken approximately 20 cm above the soil surface</tissue>
    </source>
</reference>
<name>A0A0A9AAU3_ARUDO</name>
<organism evidence="2">
    <name type="scientific">Arundo donax</name>
    <name type="common">Giant reed</name>
    <name type="synonym">Donax arundinaceus</name>
    <dbReference type="NCBI Taxonomy" id="35708"/>
    <lineage>
        <taxon>Eukaryota</taxon>
        <taxon>Viridiplantae</taxon>
        <taxon>Streptophyta</taxon>
        <taxon>Embryophyta</taxon>
        <taxon>Tracheophyta</taxon>
        <taxon>Spermatophyta</taxon>
        <taxon>Magnoliopsida</taxon>
        <taxon>Liliopsida</taxon>
        <taxon>Poales</taxon>
        <taxon>Poaceae</taxon>
        <taxon>PACMAD clade</taxon>
        <taxon>Arundinoideae</taxon>
        <taxon>Arundineae</taxon>
        <taxon>Arundo</taxon>
    </lineage>
</organism>
<proteinExistence type="predicted"/>